<feature type="binding site" evidence="20">
    <location>
        <position position="28"/>
    </location>
    <ligand>
        <name>Mg(2+)</name>
        <dbReference type="ChEBI" id="CHEBI:18420"/>
        <label>1</label>
    </ligand>
</feature>
<feature type="binding site" evidence="20">
    <location>
        <begin position="295"/>
        <end position="297"/>
    </location>
    <ligand>
        <name>GTP</name>
        <dbReference type="ChEBI" id="CHEBI:37565"/>
    </ligand>
</feature>
<evidence type="ECO:0000256" key="6">
    <source>
        <dbReference type="ARBA" id="ARBA00005520"/>
    </source>
</evidence>
<feature type="binding site" evidence="20">
    <location>
        <begin position="252"/>
        <end position="256"/>
    </location>
    <ligand>
        <name>GTP</name>
        <dbReference type="ChEBI" id="CHEBI:37565"/>
    </ligand>
</feature>
<comment type="function">
    <text evidence="3 20">Catalyzes the conversion of D-ribulose 5-phosphate to formate and 3,4-dihydroxy-2-butanone 4-phosphate.</text>
</comment>
<dbReference type="Proteomes" id="UP000823637">
    <property type="component" value="Unassembled WGS sequence"/>
</dbReference>
<feature type="binding site" evidence="20">
    <location>
        <position position="32"/>
    </location>
    <ligand>
        <name>D-ribulose 5-phosphate</name>
        <dbReference type="ChEBI" id="CHEBI:58121"/>
    </ligand>
</feature>
<evidence type="ECO:0000256" key="5">
    <source>
        <dbReference type="ARBA" id="ARBA00004904"/>
    </source>
</evidence>
<keyword evidence="11 20" id="KW-0378">Hydrolase</keyword>
<dbReference type="InterPro" id="IPR036144">
    <property type="entry name" value="RibA-like_sf"/>
</dbReference>
<dbReference type="PIRSF" id="PIRSF001259">
    <property type="entry name" value="RibA"/>
    <property type="match status" value="1"/>
</dbReference>
<comment type="cofactor">
    <cofactor evidence="2">
        <name>Mn(2+)</name>
        <dbReference type="ChEBI" id="CHEBI:29035"/>
    </cofactor>
</comment>
<keyword evidence="8 20" id="KW-0686">Riboflavin biosynthesis</keyword>
<evidence type="ECO:0000256" key="15">
    <source>
        <dbReference type="ARBA" id="ARBA00023211"/>
    </source>
</evidence>
<comment type="cofactor">
    <cofactor evidence="20">
        <name>Zn(2+)</name>
        <dbReference type="ChEBI" id="CHEBI:29105"/>
    </cofactor>
    <text evidence="20">Binds 1 zinc ion per subunit.</text>
</comment>
<evidence type="ECO:0000256" key="10">
    <source>
        <dbReference type="ARBA" id="ARBA00022741"/>
    </source>
</evidence>
<dbReference type="Gene3D" id="3.90.870.10">
    <property type="entry name" value="DHBP synthase"/>
    <property type="match status" value="1"/>
</dbReference>
<keyword evidence="17 20" id="KW-0511">Multifunctional enzyme</keyword>
<evidence type="ECO:0000256" key="16">
    <source>
        <dbReference type="ARBA" id="ARBA00023239"/>
    </source>
</evidence>
<organism evidence="22 23">
    <name type="scientific">Candidatus Enterocola intestinipullorum</name>
    <dbReference type="NCBI Taxonomy" id="2840783"/>
    <lineage>
        <taxon>Bacteria</taxon>
        <taxon>Pseudomonadati</taxon>
        <taxon>Bacteroidota</taxon>
        <taxon>Bacteroidia</taxon>
        <taxon>Bacteroidales</taxon>
        <taxon>Candidatus Enterocola</taxon>
    </lineage>
</organism>
<dbReference type="EC" id="3.5.4.25" evidence="20"/>
<dbReference type="FunFam" id="3.40.50.10990:FF:000001">
    <property type="entry name" value="Riboflavin biosynthesis protein RibBA"/>
    <property type="match status" value="1"/>
</dbReference>
<feature type="site" description="Essential for DHBP synthase activity" evidence="20">
    <location>
        <position position="164"/>
    </location>
</feature>
<dbReference type="GO" id="GO:0008270">
    <property type="term" value="F:zinc ion binding"/>
    <property type="evidence" value="ECO:0007669"/>
    <property type="project" value="UniProtKB-UniRule"/>
</dbReference>
<evidence type="ECO:0000256" key="11">
    <source>
        <dbReference type="ARBA" id="ARBA00022801"/>
    </source>
</evidence>
<dbReference type="HAMAP" id="MF_01283">
    <property type="entry name" value="RibBA"/>
    <property type="match status" value="1"/>
</dbReference>
<feature type="region of interest" description="DHBP synthase" evidence="20">
    <location>
        <begin position="1"/>
        <end position="201"/>
    </location>
</feature>
<comment type="similarity">
    <text evidence="6 20">In the N-terminal section; belongs to the DHBP synthase family.</text>
</comment>
<feature type="binding site" evidence="20">
    <location>
        <position position="257"/>
    </location>
    <ligand>
        <name>Zn(2+)</name>
        <dbReference type="ChEBI" id="CHEBI:29105"/>
        <note>catalytic</note>
    </ligand>
</feature>
<dbReference type="HAMAP" id="MF_00180">
    <property type="entry name" value="RibB"/>
    <property type="match status" value="1"/>
</dbReference>
<feature type="binding site" evidence="20">
    <location>
        <begin position="27"/>
        <end position="28"/>
    </location>
    <ligand>
        <name>D-ribulose 5-phosphate</name>
        <dbReference type="ChEBI" id="CHEBI:58121"/>
    </ligand>
</feature>
<comment type="caution">
    <text evidence="22">The sequence shown here is derived from an EMBL/GenBank/DDBJ whole genome shotgun (WGS) entry which is preliminary data.</text>
</comment>
<evidence type="ECO:0000256" key="18">
    <source>
        <dbReference type="ARBA" id="ARBA00043932"/>
    </source>
</evidence>
<dbReference type="GO" id="GO:0008686">
    <property type="term" value="F:3,4-dihydroxy-2-butanone-4-phosphate synthase activity"/>
    <property type="evidence" value="ECO:0007669"/>
    <property type="project" value="UniProtKB-UniRule"/>
</dbReference>
<dbReference type="InterPro" id="IPR032677">
    <property type="entry name" value="GTP_cyclohydro_II"/>
</dbReference>
<dbReference type="SUPFAM" id="SSF142695">
    <property type="entry name" value="RibA-like"/>
    <property type="match status" value="1"/>
</dbReference>
<dbReference type="GO" id="GO:0030145">
    <property type="term" value="F:manganese ion binding"/>
    <property type="evidence" value="ECO:0007669"/>
    <property type="project" value="UniProtKB-UniRule"/>
</dbReference>
<evidence type="ECO:0000256" key="12">
    <source>
        <dbReference type="ARBA" id="ARBA00022833"/>
    </source>
</evidence>
<comment type="catalytic activity">
    <reaction evidence="19 20">
        <text>GTP + 4 H2O = 2,5-diamino-6-hydroxy-4-(5-phosphoribosylamino)-pyrimidine + formate + 2 phosphate + 3 H(+)</text>
        <dbReference type="Rhea" id="RHEA:23704"/>
        <dbReference type="ChEBI" id="CHEBI:15377"/>
        <dbReference type="ChEBI" id="CHEBI:15378"/>
        <dbReference type="ChEBI" id="CHEBI:15740"/>
        <dbReference type="ChEBI" id="CHEBI:37565"/>
        <dbReference type="ChEBI" id="CHEBI:43474"/>
        <dbReference type="ChEBI" id="CHEBI:58614"/>
        <dbReference type="EC" id="3.5.4.25"/>
    </reaction>
</comment>
<evidence type="ECO:0000256" key="20">
    <source>
        <dbReference type="HAMAP-Rule" id="MF_01283"/>
    </source>
</evidence>
<dbReference type="NCBIfam" id="TIGR00506">
    <property type="entry name" value="ribB"/>
    <property type="match status" value="1"/>
</dbReference>
<keyword evidence="10 20" id="KW-0547">Nucleotide-binding</keyword>
<feature type="domain" description="GTP cyclohydrolase II" evidence="21">
    <location>
        <begin position="210"/>
        <end position="373"/>
    </location>
</feature>
<evidence type="ECO:0000256" key="13">
    <source>
        <dbReference type="ARBA" id="ARBA00022842"/>
    </source>
</evidence>
<comment type="pathway">
    <text evidence="4 20">Cofactor biosynthesis; riboflavin biosynthesis; 5-amino-6-(D-ribitylamino)uracil from GTP: step 1/4.</text>
</comment>
<evidence type="ECO:0000256" key="1">
    <source>
        <dbReference type="ARBA" id="ARBA00000141"/>
    </source>
</evidence>
<evidence type="ECO:0000256" key="19">
    <source>
        <dbReference type="ARBA" id="ARBA00049295"/>
    </source>
</evidence>
<dbReference type="InterPro" id="IPR016299">
    <property type="entry name" value="Riboflavin_synth_RibBA"/>
</dbReference>
<gene>
    <name evidence="20" type="primary">ribBA</name>
    <name evidence="22" type="ORF">IAC32_07445</name>
</gene>
<feature type="active site" description="Proton acceptor; for GTP cyclohydrolase activity" evidence="20">
    <location>
        <position position="329"/>
    </location>
</feature>
<dbReference type="GO" id="GO:0009231">
    <property type="term" value="P:riboflavin biosynthetic process"/>
    <property type="evidence" value="ECO:0007669"/>
    <property type="project" value="UniProtKB-UniRule"/>
</dbReference>
<feature type="binding site" evidence="20">
    <location>
        <begin position="140"/>
        <end position="144"/>
    </location>
    <ligand>
        <name>D-ribulose 5-phosphate</name>
        <dbReference type="ChEBI" id="CHEBI:58121"/>
    </ligand>
</feature>
<evidence type="ECO:0000256" key="3">
    <source>
        <dbReference type="ARBA" id="ARBA00002284"/>
    </source>
</evidence>
<sequence length="400" mass="44229">MALSTIEEAVEDFKQGKFVIVVDDEDRENEGDFIVAAEMITPEKVNFMLKNGRGVLCAPITEDRCAELELDKQVSNNTSILGTPFTVTVDKLEGCTTGVSAADRAATIRALADPSSTPGTFGRPGHINPLYAKNKGVLRRAGHTEAAIDLARLAGLYPAAALIEIMNEDGTMARMPDLQKVSKEFGIKIITINDLIAYRIKSESIVEKGVEVHLPTHWGDFHLIPFRQKSNGKEHVALIKGKWEKDEPVLVRVHSSCMTGDIFGSLRCECGEQLHKAMEMIEQEGKGVIVYMNQEGRGIGLMNKIKAYALQEKGLDTVDANIHLGFDADERDYGVGANILRELGVSKMRLITNNPVKRIGLEGYGLQIVENVPIEVGINKYNEKYMRTKKERMGHDLHLV</sequence>
<dbReference type="EC" id="4.1.99.12" evidence="20"/>
<dbReference type="NCBIfam" id="TIGR00505">
    <property type="entry name" value="ribA"/>
    <property type="match status" value="1"/>
</dbReference>
<dbReference type="CDD" id="cd00641">
    <property type="entry name" value="GTP_cyclohydro2"/>
    <property type="match status" value="1"/>
</dbReference>
<dbReference type="EMBL" id="JADIMR010000111">
    <property type="protein sequence ID" value="MBO8447559.1"/>
    <property type="molecule type" value="Genomic_DNA"/>
</dbReference>
<keyword evidence="14 20" id="KW-0342">GTP-binding</keyword>
<dbReference type="AlphaFoldDB" id="A0A9D9EH71"/>
<dbReference type="InterPro" id="IPR000422">
    <property type="entry name" value="DHBP_synthase_RibB"/>
</dbReference>
<reference evidence="22" key="2">
    <citation type="journal article" date="2021" name="PeerJ">
        <title>Extensive microbial diversity within the chicken gut microbiome revealed by metagenomics and culture.</title>
        <authorList>
            <person name="Gilroy R."/>
            <person name="Ravi A."/>
            <person name="Getino M."/>
            <person name="Pursley I."/>
            <person name="Horton D.L."/>
            <person name="Alikhan N.F."/>
            <person name="Baker D."/>
            <person name="Gharbi K."/>
            <person name="Hall N."/>
            <person name="Watson M."/>
            <person name="Adriaenssens E.M."/>
            <person name="Foster-Nyarko E."/>
            <person name="Jarju S."/>
            <person name="Secka A."/>
            <person name="Antonio M."/>
            <person name="Oren A."/>
            <person name="Chaudhuri R.R."/>
            <person name="La Ragione R."/>
            <person name="Hildebrand F."/>
            <person name="Pallen M.J."/>
        </authorList>
    </citation>
    <scope>NUCLEOTIDE SEQUENCE</scope>
    <source>
        <strain evidence="22">D3-1215</strain>
    </source>
</reference>
<proteinExistence type="inferred from homology"/>
<evidence type="ECO:0000313" key="23">
    <source>
        <dbReference type="Proteomes" id="UP000823637"/>
    </source>
</evidence>
<keyword evidence="16 20" id="KW-0456">Lyase</keyword>
<feature type="binding site" evidence="20">
    <location>
        <position position="28"/>
    </location>
    <ligand>
        <name>Mg(2+)</name>
        <dbReference type="ChEBI" id="CHEBI:18420"/>
        <label>2</label>
    </ligand>
</feature>
<feature type="binding site" evidence="20">
    <location>
        <position position="317"/>
    </location>
    <ligand>
        <name>GTP</name>
        <dbReference type="ChEBI" id="CHEBI:37565"/>
    </ligand>
</feature>
<keyword evidence="9 20" id="KW-0479">Metal-binding</keyword>
<dbReference type="Pfam" id="PF00926">
    <property type="entry name" value="DHBP_synthase"/>
    <property type="match status" value="1"/>
</dbReference>
<dbReference type="GO" id="GO:0005525">
    <property type="term" value="F:GTP binding"/>
    <property type="evidence" value="ECO:0007669"/>
    <property type="project" value="UniProtKB-KW"/>
</dbReference>
<dbReference type="NCBIfam" id="NF001591">
    <property type="entry name" value="PRK00393.1"/>
    <property type="match status" value="1"/>
</dbReference>
<dbReference type="InterPro" id="IPR000926">
    <property type="entry name" value="RibA"/>
</dbReference>
<evidence type="ECO:0000256" key="4">
    <source>
        <dbReference type="ARBA" id="ARBA00004853"/>
    </source>
</evidence>
<comment type="cofactor">
    <cofactor evidence="20">
        <name>Mg(2+)</name>
        <dbReference type="ChEBI" id="CHEBI:18420"/>
    </cofactor>
    <cofactor evidence="20">
        <name>Mn(2+)</name>
        <dbReference type="ChEBI" id="CHEBI:29035"/>
    </cofactor>
    <text evidence="20">Binds 2 divalent metal cations per subunit. Magnesium or manganese.</text>
</comment>
<dbReference type="SUPFAM" id="SSF55821">
    <property type="entry name" value="YrdC/RibB"/>
    <property type="match status" value="1"/>
</dbReference>
<reference evidence="22" key="1">
    <citation type="submission" date="2020-10" db="EMBL/GenBank/DDBJ databases">
        <authorList>
            <person name="Gilroy R."/>
        </authorList>
    </citation>
    <scope>NUCLEOTIDE SEQUENCE</scope>
    <source>
        <strain evidence="22">D3-1215</strain>
    </source>
</reference>
<feature type="binding site" evidence="20">
    <location>
        <position position="357"/>
    </location>
    <ligand>
        <name>GTP</name>
        <dbReference type="ChEBI" id="CHEBI:37565"/>
    </ligand>
</feature>
<comment type="function">
    <text evidence="18 20">Catalyzes the conversion of GTP to 2,5-diamino-6-ribosylamino-4(3H)-pyrimidinone 5'-phosphate (DARP), formate and pyrophosphate.</text>
</comment>
<keyword evidence="15 20" id="KW-0464">Manganese</keyword>
<evidence type="ECO:0000256" key="9">
    <source>
        <dbReference type="ARBA" id="ARBA00022723"/>
    </source>
</evidence>
<evidence type="ECO:0000256" key="2">
    <source>
        <dbReference type="ARBA" id="ARBA00001936"/>
    </source>
</evidence>
<comment type="pathway">
    <text evidence="5 20">Cofactor biosynthesis; riboflavin biosynthesis; 2-hydroxy-3-oxobutyl phosphate from D-ribulose 5-phosphate: step 1/1.</text>
</comment>
<evidence type="ECO:0000256" key="8">
    <source>
        <dbReference type="ARBA" id="ARBA00022619"/>
    </source>
</evidence>
<evidence type="ECO:0000256" key="14">
    <source>
        <dbReference type="ARBA" id="ARBA00023134"/>
    </source>
</evidence>
<feature type="binding site" evidence="20">
    <location>
        <position position="268"/>
    </location>
    <ligand>
        <name>Zn(2+)</name>
        <dbReference type="ChEBI" id="CHEBI:29105"/>
        <note>catalytic</note>
    </ligand>
</feature>
<dbReference type="GO" id="GO:0005829">
    <property type="term" value="C:cytosol"/>
    <property type="evidence" value="ECO:0007669"/>
    <property type="project" value="TreeGrafter"/>
</dbReference>
<evidence type="ECO:0000256" key="17">
    <source>
        <dbReference type="ARBA" id="ARBA00023268"/>
    </source>
</evidence>
<dbReference type="GO" id="GO:0000287">
    <property type="term" value="F:magnesium ion binding"/>
    <property type="evidence" value="ECO:0007669"/>
    <property type="project" value="UniProtKB-UniRule"/>
</dbReference>
<dbReference type="Gene3D" id="3.40.50.10990">
    <property type="entry name" value="GTP cyclohydrolase II"/>
    <property type="match status" value="1"/>
</dbReference>
<dbReference type="GO" id="GO:0003935">
    <property type="term" value="F:GTP cyclohydrolase II activity"/>
    <property type="evidence" value="ECO:0007669"/>
    <property type="project" value="UniProtKB-UniRule"/>
</dbReference>
<dbReference type="PANTHER" id="PTHR21327">
    <property type="entry name" value="GTP CYCLOHYDROLASE II-RELATED"/>
    <property type="match status" value="1"/>
</dbReference>
<comment type="catalytic activity">
    <reaction evidence="1 20">
        <text>D-ribulose 5-phosphate = (2S)-2-hydroxy-3-oxobutyl phosphate + formate + H(+)</text>
        <dbReference type="Rhea" id="RHEA:18457"/>
        <dbReference type="ChEBI" id="CHEBI:15378"/>
        <dbReference type="ChEBI" id="CHEBI:15740"/>
        <dbReference type="ChEBI" id="CHEBI:58121"/>
        <dbReference type="ChEBI" id="CHEBI:58830"/>
        <dbReference type="EC" id="4.1.99.12"/>
    </reaction>
</comment>
<dbReference type="InterPro" id="IPR017945">
    <property type="entry name" value="DHBP_synth_RibB-like_a/b_dom"/>
</dbReference>
<comment type="similarity">
    <text evidence="7 20">In the C-terminal section; belongs to the GTP cyclohydrolase II family.</text>
</comment>
<keyword evidence="13 20" id="KW-0460">Magnesium</keyword>
<feature type="site" description="Essential for DHBP synthase activity" evidence="20">
    <location>
        <position position="126"/>
    </location>
</feature>
<feature type="binding site" evidence="20">
    <location>
        <position position="273"/>
    </location>
    <ligand>
        <name>GTP</name>
        <dbReference type="ChEBI" id="CHEBI:37565"/>
    </ligand>
</feature>
<dbReference type="NCBIfam" id="NF006803">
    <property type="entry name" value="PRK09311.1"/>
    <property type="match status" value="1"/>
</dbReference>
<feature type="binding site" evidence="20">
    <location>
        <position position="270"/>
    </location>
    <ligand>
        <name>Zn(2+)</name>
        <dbReference type="ChEBI" id="CHEBI:29105"/>
        <note>catalytic</note>
    </ligand>
</feature>
<keyword evidence="12 20" id="KW-0862">Zinc</keyword>
<dbReference type="Pfam" id="PF00925">
    <property type="entry name" value="GTP_cyclohydro2"/>
    <property type="match status" value="1"/>
</dbReference>
<name>A0A9D9EH71_9BACT</name>
<evidence type="ECO:0000313" key="22">
    <source>
        <dbReference type="EMBL" id="MBO8447559.1"/>
    </source>
</evidence>
<feature type="binding site" evidence="20">
    <location>
        <position position="143"/>
    </location>
    <ligand>
        <name>Mg(2+)</name>
        <dbReference type="ChEBI" id="CHEBI:18420"/>
        <label>2</label>
    </ligand>
</feature>
<feature type="binding site" evidence="20">
    <location>
        <position position="352"/>
    </location>
    <ligand>
        <name>GTP</name>
        <dbReference type="ChEBI" id="CHEBI:37565"/>
    </ligand>
</feature>
<feature type="binding site" evidence="20">
    <location>
        <position position="164"/>
    </location>
    <ligand>
        <name>D-ribulose 5-phosphate</name>
        <dbReference type="ChEBI" id="CHEBI:58121"/>
    </ligand>
</feature>
<evidence type="ECO:0000256" key="7">
    <source>
        <dbReference type="ARBA" id="ARBA00008976"/>
    </source>
</evidence>
<feature type="active site" description="Nucleophile; for GTP cyclohydrolase activity" evidence="20">
    <location>
        <position position="331"/>
    </location>
</feature>
<feature type="region of interest" description="GTP cyclohydrolase II" evidence="20">
    <location>
        <begin position="202"/>
        <end position="400"/>
    </location>
</feature>
<dbReference type="PANTHER" id="PTHR21327:SF18">
    <property type="entry name" value="3,4-DIHYDROXY-2-BUTANONE 4-PHOSPHATE SYNTHASE"/>
    <property type="match status" value="1"/>
</dbReference>
<protein>
    <recommendedName>
        <fullName evidence="20">Riboflavin biosynthesis protein RibBA</fullName>
    </recommendedName>
    <domain>
        <recommendedName>
            <fullName evidence="20">3,4-dihydroxy-2-butanone 4-phosphate synthase</fullName>
            <shortName evidence="20">DHBP synthase</shortName>
            <ecNumber evidence="20">4.1.99.12</ecNumber>
        </recommendedName>
    </domain>
    <domain>
        <recommendedName>
            <fullName evidence="20">GTP cyclohydrolase-2</fullName>
            <ecNumber evidence="20">3.5.4.25</ecNumber>
        </recommendedName>
        <alternativeName>
            <fullName evidence="20">GTP cyclohydrolase II</fullName>
        </alternativeName>
    </domain>
</protein>
<dbReference type="FunFam" id="3.90.870.10:FF:000001">
    <property type="entry name" value="Riboflavin biosynthesis protein RibBA"/>
    <property type="match status" value="1"/>
</dbReference>
<evidence type="ECO:0000259" key="21">
    <source>
        <dbReference type="Pfam" id="PF00925"/>
    </source>
</evidence>
<accession>A0A9D9EH71</accession>
<dbReference type="HAMAP" id="MF_00179">
    <property type="entry name" value="RibA"/>
    <property type="match status" value="1"/>
</dbReference>